<feature type="signal peptide" evidence="2">
    <location>
        <begin position="1"/>
        <end position="22"/>
    </location>
</feature>
<evidence type="ECO:0000313" key="4">
    <source>
        <dbReference type="EMBL" id="MDT2401422.1"/>
    </source>
</evidence>
<accession>A0AAW8RNC9</accession>
<evidence type="ECO:0000256" key="1">
    <source>
        <dbReference type="SAM" id="MobiDB-lite"/>
    </source>
</evidence>
<dbReference type="Pfam" id="PF07563">
    <property type="entry name" value="DUF1541"/>
    <property type="match status" value="2"/>
</dbReference>
<feature type="domain" description="DUF1541" evidence="3">
    <location>
        <begin position="71"/>
        <end position="120"/>
    </location>
</feature>
<sequence>MAKLIRIMVLSIGTILVLGACSQNNTSQSDDTGIKQTSSTKEMDSMEDMNHSGEIPTNMKESTNPKFPLDSKVILLADHMEGMKDAKAKIVGAYDTTIYEVSYKPTTGGKIVKNHKWVVQEELDDTTTVAKKGDTVILNADHMKGMKGAEAQIDKAINGTVYVVDYTSTNNGEKIKNHMWITEDELESE</sequence>
<dbReference type="InterPro" id="IPR011438">
    <property type="entry name" value="DUF1541"/>
</dbReference>
<feature type="chain" id="PRO_5043936734" evidence="2">
    <location>
        <begin position="23"/>
        <end position="189"/>
    </location>
</feature>
<evidence type="ECO:0000256" key="2">
    <source>
        <dbReference type="SAM" id="SignalP"/>
    </source>
</evidence>
<comment type="caution">
    <text evidence="4">The sequence shown here is derived from an EMBL/GenBank/DDBJ whole genome shotgun (WGS) entry which is preliminary data.</text>
</comment>
<feature type="region of interest" description="Disordered" evidence="1">
    <location>
        <begin position="25"/>
        <end position="65"/>
    </location>
</feature>
<evidence type="ECO:0000313" key="5">
    <source>
        <dbReference type="Proteomes" id="UP001260773"/>
    </source>
</evidence>
<dbReference type="EMBL" id="JARPWH010000007">
    <property type="protein sequence ID" value="MDT2401422.1"/>
    <property type="molecule type" value="Genomic_DNA"/>
</dbReference>
<dbReference type="Proteomes" id="UP001260773">
    <property type="component" value="Unassembled WGS sequence"/>
</dbReference>
<protein>
    <submittedName>
        <fullName evidence="4">YdhK family protein</fullName>
    </submittedName>
</protein>
<evidence type="ECO:0000259" key="3">
    <source>
        <dbReference type="Pfam" id="PF07563"/>
    </source>
</evidence>
<feature type="compositionally biased region" description="Basic and acidic residues" evidence="1">
    <location>
        <begin position="41"/>
        <end position="51"/>
    </location>
</feature>
<feature type="compositionally biased region" description="Polar residues" evidence="1">
    <location>
        <begin position="25"/>
        <end position="40"/>
    </location>
</feature>
<dbReference type="RefSeq" id="WP_115873191.1">
    <property type="nucleotide sequence ID" value="NZ_JARPWD010000006.1"/>
</dbReference>
<keyword evidence="2" id="KW-0732">Signal</keyword>
<dbReference type="PROSITE" id="PS51257">
    <property type="entry name" value="PROKAR_LIPOPROTEIN"/>
    <property type="match status" value="1"/>
</dbReference>
<name>A0AAW8RNC9_ENTAV</name>
<reference evidence="4" key="1">
    <citation type="submission" date="2023-03" db="EMBL/GenBank/DDBJ databases">
        <authorList>
            <person name="Shen W."/>
            <person name="Cai J."/>
        </authorList>
    </citation>
    <scope>NUCLEOTIDE SEQUENCE</scope>
    <source>
        <strain evidence="4">P33-2</strain>
    </source>
</reference>
<organism evidence="4 5">
    <name type="scientific">Enterococcus avium</name>
    <name type="common">Streptococcus avium</name>
    <dbReference type="NCBI Taxonomy" id="33945"/>
    <lineage>
        <taxon>Bacteria</taxon>
        <taxon>Bacillati</taxon>
        <taxon>Bacillota</taxon>
        <taxon>Bacilli</taxon>
        <taxon>Lactobacillales</taxon>
        <taxon>Enterococcaceae</taxon>
        <taxon>Enterococcus</taxon>
    </lineage>
</organism>
<dbReference type="Gene3D" id="2.30.30.1210">
    <property type="entry name" value="Domain of unknown function DUF1541"/>
    <property type="match status" value="1"/>
</dbReference>
<feature type="domain" description="DUF1541" evidence="3">
    <location>
        <begin position="132"/>
        <end position="183"/>
    </location>
</feature>
<proteinExistence type="predicted"/>
<dbReference type="AlphaFoldDB" id="A0AAW8RNC9"/>
<gene>
    <name evidence="4" type="ORF">P7D43_03495</name>
</gene>